<dbReference type="InterPro" id="IPR029055">
    <property type="entry name" value="Ntn_hydrolases_N"/>
</dbReference>
<evidence type="ECO:0000256" key="6">
    <source>
        <dbReference type="ARBA" id="ARBA00023145"/>
    </source>
</evidence>
<dbReference type="InterPro" id="IPR051792">
    <property type="entry name" value="GGT_bact"/>
</dbReference>
<name>A0ABT5BHX5_9BACT</name>
<keyword evidence="12" id="KW-1185">Reference proteome</keyword>
<comment type="subunit">
    <text evidence="9">This enzyme consists of two polypeptide chains, which are synthesized in precursor form from a single polypeptide.</text>
</comment>
<dbReference type="Gene3D" id="1.10.246.130">
    <property type="match status" value="1"/>
</dbReference>
<dbReference type="InterPro" id="IPR000101">
    <property type="entry name" value="GGT_peptidase"/>
</dbReference>
<organism evidence="11 12">
    <name type="scientific">Nannocystis radixulma</name>
    <dbReference type="NCBI Taxonomy" id="2995305"/>
    <lineage>
        <taxon>Bacteria</taxon>
        <taxon>Pseudomonadati</taxon>
        <taxon>Myxococcota</taxon>
        <taxon>Polyangia</taxon>
        <taxon>Nannocystales</taxon>
        <taxon>Nannocystaceae</taxon>
        <taxon>Nannocystis</taxon>
    </lineage>
</organism>
<dbReference type="PROSITE" id="PS51257">
    <property type="entry name" value="PROKAR_LIPOPROTEIN"/>
    <property type="match status" value="1"/>
</dbReference>
<gene>
    <name evidence="11" type="primary">ggt</name>
    <name evidence="11" type="ORF">POL58_35555</name>
</gene>
<dbReference type="Pfam" id="PF01019">
    <property type="entry name" value="G_glu_transpept"/>
    <property type="match status" value="1"/>
</dbReference>
<evidence type="ECO:0000256" key="9">
    <source>
        <dbReference type="RuleBase" id="RU368036"/>
    </source>
</evidence>
<dbReference type="SUPFAM" id="SSF56235">
    <property type="entry name" value="N-terminal nucleophile aminohydrolases (Ntn hydrolases)"/>
    <property type="match status" value="1"/>
</dbReference>
<evidence type="ECO:0000256" key="3">
    <source>
        <dbReference type="ARBA" id="ARBA00009381"/>
    </source>
</evidence>
<evidence type="ECO:0000313" key="11">
    <source>
        <dbReference type="EMBL" id="MDC0673124.1"/>
    </source>
</evidence>
<dbReference type="InterPro" id="IPR043137">
    <property type="entry name" value="GGT_ssub_C"/>
</dbReference>
<keyword evidence="9" id="KW-0317">Glutathione biosynthesis</keyword>
<evidence type="ECO:0000256" key="5">
    <source>
        <dbReference type="ARBA" id="ARBA00022801"/>
    </source>
</evidence>
<proteinExistence type="inferred from homology"/>
<evidence type="ECO:0000256" key="1">
    <source>
        <dbReference type="ARBA" id="ARBA00001049"/>
    </source>
</evidence>
<evidence type="ECO:0000256" key="8">
    <source>
        <dbReference type="ARBA" id="ARBA00047417"/>
    </source>
</evidence>
<comment type="pathway">
    <text evidence="9">Sulfur metabolism; glutathione metabolism.</text>
</comment>
<dbReference type="PRINTS" id="PR01210">
    <property type="entry name" value="GGTRANSPTASE"/>
</dbReference>
<reference evidence="11 12" key="1">
    <citation type="submission" date="2022-11" db="EMBL/GenBank/DDBJ databases">
        <title>Minimal conservation of predation-associated metabolite biosynthetic gene clusters underscores biosynthetic potential of Myxococcota including descriptions for ten novel species: Archangium lansinium sp. nov., Myxococcus landrumus sp. nov., Nannocystis bai.</title>
        <authorList>
            <person name="Ahearne A."/>
            <person name="Stevens C."/>
            <person name="Dowd S."/>
        </authorList>
    </citation>
    <scope>NUCLEOTIDE SEQUENCE [LARGE SCALE GENOMIC DNA]</scope>
    <source>
        <strain evidence="11 12">NCELM</strain>
    </source>
</reference>
<evidence type="ECO:0000256" key="4">
    <source>
        <dbReference type="ARBA" id="ARBA00022679"/>
    </source>
</evidence>
<evidence type="ECO:0000256" key="2">
    <source>
        <dbReference type="ARBA" id="ARBA00001089"/>
    </source>
</evidence>
<dbReference type="NCBIfam" id="TIGR00066">
    <property type="entry name" value="g_glut_trans"/>
    <property type="match status" value="1"/>
</dbReference>
<dbReference type="RefSeq" id="WP_272005680.1">
    <property type="nucleotide sequence ID" value="NZ_JAQNDN010000021.1"/>
</dbReference>
<accession>A0ABT5BHX5</accession>
<dbReference type="GO" id="GO:0103068">
    <property type="term" value="F:leukotriene C4 gamma-glutamyl transferase activity"/>
    <property type="evidence" value="ECO:0007669"/>
    <property type="project" value="UniProtKB-EC"/>
</dbReference>
<dbReference type="EC" id="3.4.19.13" evidence="9"/>
<comment type="catalytic activity">
    <reaction evidence="1 9">
        <text>an S-substituted glutathione + H2O = an S-substituted L-cysteinylglycine + L-glutamate</text>
        <dbReference type="Rhea" id="RHEA:59468"/>
        <dbReference type="ChEBI" id="CHEBI:15377"/>
        <dbReference type="ChEBI" id="CHEBI:29985"/>
        <dbReference type="ChEBI" id="CHEBI:90779"/>
        <dbReference type="ChEBI" id="CHEBI:143103"/>
        <dbReference type="EC" id="3.4.19.13"/>
    </reaction>
</comment>
<dbReference type="PANTHER" id="PTHR43199">
    <property type="entry name" value="GLUTATHIONE HYDROLASE"/>
    <property type="match status" value="1"/>
</dbReference>
<evidence type="ECO:0000313" key="12">
    <source>
        <dbReference type="Proteomes" id="UP001217838"/>
    </source>
</evidence>
<evidence type="ECO:0000256" key="10">
    <source>
        <dbReference type="SAM" id="MobiDB-lite"/>
    </source>
</evidence>
<dbReference type="EMBL" id="JAQNDN010000021">
    <property type="protein sequence ID" value="MDC0673124.1"/>
    <property type="molecule type" value="Genomic_DNA"/>
</dbReference>
<comment type="catalytic activity">
    <reaction evidence="2 9">
        <text>glutathione + H2O = L-cysteinylglycine + L-glutamate</text>
        <dbReference type="Rhea" id="RHEA:28807"/>
        <dbReference type="ChEBI" id="CHEBI:15377"/>
        <dbReference type="ChEBI" id="CHEBI:29985"/>
        <dbReference type="ChEBI" id="CHEBI:57925"/>
        <dbReference type="ChEBI" id="CHEBI:61694"/>
        <dbReference type="EC" id="3.4.19.13"/>
    </reaction>
</comment>
<sequence>MNKHVAIFAIALAVTGGCKPERARVPVGNARLPAGPDDEEGSPAGGFTNGVVTATSQAAADAGSRVLAAGGNAVDAAATVQFMLNVVEPQASGLGGGGFIMIHIADEDRTYVIDASEKAPAAAAADMFVSQPDAEVRGSSGSIVGVPGTLKGIATALNKWGTISVEEALAPALAAAEHGIRVHPMLAEDIRGGRLDHEIGAAAYDEARNVFRPDDTPLVDGGELVQPDLARTLRLIGDRGPSVFYDCSDSAGIANAIVEAQMATREVNPDGVGRMTCEDLKNYDVVVRNPLVRTYRDYTVVTTPPPSSGGVALLQMLGVLERFSIGDEDLGPMSSQTLNLMQEAMRQAYADRGLWLGDPDVTRIPLAGLLSDSYLQLRSEAIELGVRMPQVVAGDPRPFDPTFKPTGMIAPVTGDGRGGTGHTTHFNVIDGKGNMVSWTSTISSAWGSGLMVPGYGFMLNDSLGNFNHRPTVSDNPAALDPGANDPGPNKRPLSSMAPTLLLADGEPLAAYGAAGGATILSTMLSITLDLVDQGMTLDEAVTAPRLTLQSGSATAVTGIEPGLMLDTLEPLRKLGYSFDLVFKLGAAQIAVLFPETGESYGVADPRRIGGVAGPRE</sequence>
<dbReference type="Proteomes" id="UP001217838">
    <property type="component" value="Unassembled WGS sequence"/>
</dbReference>
<comment type="PTM">
    <text evidence="9">Cleaved by autocatalysis into a large and a small subunit.</text>
</comment>
<dbReference type="InterPro" id="IPR043138">
    <property type="entry name" value="GGT_lsub"/>
</dbReference>
<dbReference type="Gene3D" id="3.60.20.40">
    <property type="match status" value="1"/>
</dbReference>
<keyword evidence="6 9" id="KW-0865">Zymogen</keyword>
<comment type="catalytic activity">
    <reaction evidence="8 9">
        <text>an N-terminal (5-L-glutamyl)-[peptide] + an alpha-amino acid = 5-L-glutamyl amino acid + an N-terminal L-alpha-aminoacyl-[peptide]</text>
        <dbReference type="Rhea" id="RHEA:23904"/>
        <dbReference type="Rhea" id="RHEA-COMP:9780"/>
        <dbReference type="Rhea" id="RHEA-COMP:9795"/>
        <dbReference type="ChEBI" id="CHEBI:77644"/>
        <dbReference type="ChEBI" id="CHEBI:78597"/>
        <dbReference type="ChEBI" id="CHEBI:78599"/>
        <dbReference type="ChEBI" id="CHEBI:78608"/>
        <dbReference type="EC" id="2.3.2.2"/>
    </reaction>
</comment>
<dbReference type="EC" id="2.3.2.2" evidence="9"/>
<comment type="similarity">
    <text evidence="3 9">Belongs to the gamma-glutamyltransferase family.</text>
</comment>
<feature type="region of interest" description="Disordered" evidence="10">
    <location>
        <begin position="471"/>
        <end position="495"/>
    </location>
</feature>
<dbReference type="PANTHER" id="PTHR43199:SF1">
    <property type="entry name" value="GLUTATHIONE HYDROLASE PROENZYME"/>
    <property type="match status" value="1"/>
</dbReference>
<keyword evidence="7 9" id="KW-0012">Acyltransferase</keyword>
<keyword evidence="5 9" id="KW-0378">Hydrolase</keyword>
<keyword evidence="4 9" id="KW-0808">Transferase</keyword>
<evidence type="ECO:0000256" key="7">
    <source>
        <dbReference type="ARBA" id="ARBA00023315"/>
    </source>
</evidence>
<comment type="caution">
    <text evidence="11">The sequence shown here is derived from an EMBL/GenBank/DDBJ whole genome shotgun (WGS) entry which is preliminary data.</text>
</comment>
<protein>
    <recommendedName>
        <fullName evidence="9">Glutathione hydrolase proenzyme</fullName>
        <ecNumber evidence="9">2.3.2.2</ecNumber>
        <ecNumber evidence="9">3.4.19.13</ecNumber>
    </recommendedName>
    <component>
        <recommendedName>
            <fullName evidence="9">Glutathione hydrolase large chain</fullName>
        </recommendedName>
    </component>
    <component>
        <recommendedName>
            <fullName evidence="9">Glutathione hydrolase small chain</fullName>
        </recommendedName>
    </component>
</protein>